<feature type="domain" description="Multi-ubiquitin" evidence="1">
    <location>
        <begin position="18"/>
        <end position="81"/>
    </location>
</feature>
<dbReference type="OrthoDB" id="8453427at2"/>
<dbReference type="KEGG" id="bvv:BHK69_00495"/>
<sequence>MSSTTSPASDETTSSAVVIFVNRRRFEVKPGVTGAGIAALLGVPAENAVVEIEAGDGEPTELVLDAPVALAPGQQFLVTRQYVMGGSPAGDGA</sequence>
<name>A0A1D7TVN6_9HYPH</name>
<dbReference type="InterPro" id="IPR027802">
    <property type="entry name" value="Multi-ubiquitin_dom"/>
</dbReference>
<keyword evidence="3" id="KW-1185">Reference proteome</keyword>
<dbReference type="RefSeq" id="WP_069688401.1">
    <property type="nucleotide sequence ID" value="NZ_CP017147.1"/>
</dbReference>
<organism evidence="2 3">
    <name type="scientific">Bosea vaviloviae</name>
    <dbReference type="NCBI Taxonomy" id="1526658"/>
    <lineage>
        <taxon>Bacteria</taxon>
        <taxon>Pseudomonadati</taxon>
        <taxon>Pseudomonadota</taxon>
        <taxon>Alphaproteobacteria</taxon>
        <taxon>Hyphomicrobiales</taxon>
        <taxon>Boseaceae</taxon>
        <taxon>Bosea</taxon>
    </lineage>
</organism>
<dbReference type="EMBL" id="CP017147">
    <property type="protein sequence ID" value="AOO79176.1"/>
    <property type="molecule type" value="Genomic_DNA"/>
</dbReference>
<dbReference type="Pfam" id="PF14452">
    <property type="entry name" value="Multi_ubiq"/>
    <property type="match status" value="1"/>
</dbReference>
<evidence type="ECO:0000313" key="3">
    <source>
        <dbReference type="Proteomes" id="UP000094969"/>
    </source>
</evidence>
<accession>A0A1D7TVN6</accession>
<protein>
    <recommendedName>
        <fullName evidence="1">Multi-ubiquitin domain-containing protein</fullName>
    </recommendedName>
</protein>
<evidence type="ECO:0000259" key="1">
    <source>
        <dbReference type="Pfam" id="PF14452"/>
    </source>
</evidence>
<reference evidence="2 3" key="1">
    <citation type="journal article" date="2015" name="Antonie Van Leeuwenhoek">
        <title>Bosea vaviloviae sp. nov., a new species of slow-growing rhizobia isolated from nodules of the relict species Vavilovia formosa (Stev.) Fed.</title>
        <authorList>
            <person name="Safronova V.I."/>
            <person name="Kuznetsova I.G."/>
            <person name="Sazanova A.L."/>
            <person name="Kimeklis A.K."/>
            <person name="Belimov A.A."/>
            <person name="Andronov E.E."/>
            <person name="Pinaev A.G."/>
            <person name="Chizhevskaya E.P."/>
            <person name="Pukhaev A.R."/>
            <person name="Popov K.P."/>
            <person name="Willems A."/>
            <person name="Tikhonovich I.A."/>
        </authorList>
    </citation>
    <scope>NUCLEOTIDE SEQUENCE [LARGE SCALE GENOMIC DNA]</scope>
    <source>
        <strain evidence="2 3">Vaf18</strain>
    </source>
</reference>
<dbReference type="AlphaFoldDB" id="A0A1D7TVN6"/>
<gene>
    <name evidence="2" type="ORF">BHK69_00495</name>
</gene>
<dbReference type="Proteomes" id="UP000094969">
    <property type="component" value="Chromosome"/>
</dbReference>
<proteinExistence type="predicted"/>
<evidence type="ECO:0000313" key="2">
    <source>
        <dbReference type="EMBL" id="AOO79176.1"/>
    </source>
</evidence>